<keyword evidence="3" id="KW-0663">Pyridoxal phosphate</keyword>
<dbReference type="InterPro" id="IPR015421">
    <property type="entry name" value="PyrdxlP-dep_Trfase_major"/>
</dbReference>
<evidence type="ECO:0000256" key="1">
    <source>
        <dbReference type="ARBA" id="ARBA00001933"/>
    </source>
</evidence>
<dbReference type="InterPro" id="IPR027619">
    <property type="entry name" value="C-S_lyase_PatB-like"/>
</dbReference>
<evidence type="ECO:0000259" key="6">
    <source>
        <dbReference type="Pfam" id="PF00155"/>
    </source>
</evidence>
<evidence type="ECO:0000313" key="7">
    <source>
        <dbReference type="EMBL" id="RXE58648.1"/>
    </source>
</evidence>
<dbReference type="GO" id="GO:0030170">
    <property type="term" value="F:pyridoxal phosphate binding"/>
    <property type="evidence" value="ECO:0007669"/>
    <property type="project" value="InterPro"/>
</dbReference>
<dbReference type="AlphaFoldDB" id="A0A4Q0I351"/>
<dbReference type="InterPro" id="IPR051798">
    <property type="entry name" value="Class-II_PLP-Dep_Aminotrans"/>
</dbReference>
<dbReference type="Gene3D" id="3.40.640.10">
    <property type="entry name" value="Type I PLP-dependent aspartate aminotransferase-like (Major domain)"/>
    <property type="match status" value="1"/>
</dbReference>
<comment type="cofactor">
    <cofactor evidence="1">
        <name>pyridoxal 5'-phosphate</name>
        <dbReference type="ChEBI" id="CHEBI:597326"/>
    </cofactor>
</comment>
<dbReference type="InterPro" id="IPR015424">
    <property type="entry name" value="PyrdxlP-dep_Trfase"/>
</dbReference>
<dbReference type="InterPro" id="IPR015422">
    <property type="entry name" value="PyrdxlP-dep_Trfase_small"/>
</dbReference>
<accession>A0A4Q0I351</accession>
<dbReference type="RefSeq" id="WP_069195932.1">
    <property type="nucleotide sequence ID" value="NZ_RLII01000015.1"/>
</dbReference>
<dbReference type="InterPro" id="IPR004839">
    <property type="entry name" value="Aminotransferase_I/II_large"/>
</dbReference>
<organism evidence="7 8">
    <name type="scientific">Acetivibrio mesophilus</name>
    <dbReference type="NCBI Taxonomy" id="2487273"/>
    <lineage>
        <taxon>Bacteria</taxon>
        <taxon>Bacillati</taxon>
        <taxon>Bacillota</taxon>
        <taxon>Clostridia</taxon>
        <taxon>Eubacteriales</taxon>
        <taxon>Oscillospiraceae</taxon>
        <taxon>Acetivibrio</taxon>
    </lineage>
</organism>
<dbReference type="Proteomes" id="UP000289166">
    <property type="component" value="Unassembled WGS sequence"/>
</dbReference>
<evidence type="ECO:0000313" key="8">
    <source>
        <dbReference type="Proteomes" id="UP000289166"/>
    </source>
</evidence>
<evidence type="ECO:0000256" key="4">
    <source>
        <dbReference type="ARBA" id="ARBA00023239"/>
    </source>
</evidence>
<dbReference type="Gene3D" id="3.90.1150.10">
    <property type="entry name" value="Aspartate Aminotransferase, domain 1"/>
    <property type="match status" value="1"/>
</dbReference>
<keyword evidence="4 7" id="KW-0456">Lyase</keyword>
<evidence type="ECO:0000256" key="2">
    <source>
        <dbReference type="ARBA" id="ARBA00012224"/>
    </source>
</evidence>
<evidence type="ECO:0000256" key="5">
    <source>
        <dbReference type="ARBA" id="ARBA00037974"/>
    </source>
</evidence>
<dbReference type="NCBIfam" id="TIGR04350">
    <property type="entry name" value="C_S_lyase_PatB"/>
    <property type="match status" value="1"/>
</dbReference>
<proteinExistence type="inferred from homology"/>
<dbReference type="EC" id="4.4.1.13" evidence="2"/>
<dbReference type="GO" id="GO:0047804">
    <property type="term" value="F:cysteine-S-conjugate beta-lyase activity"/>
    <property type="evidence" value="ECO:0007669"/>
    <property type="project" value="UniProtKB-EC"/>
</dbReference>
<comment type="similarity">
    <text evidence="5">Belongs to the class-II pyridoxal-phosphate-dependent aminotransferase family. MalY/PatB cystathionine beta-lyase subfamily.</text>
</comment>
<keyword evidence="8" id="KW-1185">Reference proteome</keyword>
<reference evidence="8" key="1">
    <citation type="submission" date="2018-11" db="EMBL/GenBank/DDBJ databases">
        <title>Genome sequencing of a novel mesophilic and cellulolytic organism within the genus Hungateiclostridium.</title>
        <authorList>
            <person name="Rettenmaier R."/>
            <person name="Liebl W."/>
            <person name="Zverlov V."/>
        </authorList>
    </citation>
    <scope>NUCLEOTIDE SEQUENCE [LARGE SCALE GENOMIC DNA]</scope>
    <source>
        <strain evidence="8">N2K1</strain>
    </source>
</reference>
<feature type="domain" description="Aminotransferase class I/classII large" evidence="6">
    <location>
        <begin position="43"/>
        <end position="383"/>
    </location>
</feature>
<comment type="caution">
    <text evidence="7">The sequence shown here is derived from an EMBL/GenBank/DDBJ whole genome shotgun (WGS) entry which is preliminary data.</text>
</comment>
<name>A0A4Q0I351_9FIRM</name>
<dbReference type="EMBL" id="RLII01000015">
    <property type="protein sequence ID" value="RXE58648.1"/>
    <property type="molecule type" value="Genomic_DNA"/>
</dbReference>
<dbReference type="SUPFAM" id="SSF53383">
    <property type="entry name" value="PLP-dependent transferases"/>
    <property type="match status" value="1"/>
</dbReference>
<dbReference type="Pfam" id="PF00155">
    <property type="entry name" value="Aminotran_1_2"/>
    <property type="match status" value="1"/>
</dbReference>
<dbReference type="OrthoDB" id="9802872at2"/>
<dbReference type="PANTHER" id="PTHR43525">
    <property type="entry name" value="PROTEIN MALY"/>
    <property type="match status" value="1"/>
</dbReference>
<sequence>MSSIFDEVIDRKNTDSLKWDYCKQRFGRADILPMWVADMDFKSPSIIAEAIARRAQQGVFGYTEASERLSAALAGWMEKRHSWQIEKKWIIYSPGVVTSVNTAIQAYTNPGDKVLMQTPIYYPFYSSILDNERELVTNPLRNNEGYYEIDFEDLEKKLSDNVKMMIFCSPHNPIGRVWKIHELNEVLRLCKKYNVILVSDEIHSDLVFKGHKHIPIASLAEDDFKSCITLVSPTKTFNIAGLSVSAAIIPDREFGQRFRSTLSKNGSGMLNIFGLVAAEAAYSGCEEWLDELLLYLEGNLDTLVEYFEKNIPQIKVIRPEATYLAWIDCNEFAIPAEELKDFFVNKAGVGLNDGVVFGREGYGFQRLNFACPRTLLLEGLERIKEAVHRLSKMPY</sequence>
<protein>
    <recommendedName>
        <fullName evidence="2">cysteine-S-conjugate beta-lyase</fullName>
        <ecNumber evidence="2">4.4.1.13</ecNumber>
    </recommendedName>
</protein>
<evidence type="ECO:0000256" key="3">
    <source>
        <dbReference type="ARBA" id="ARBA00022898"/>
    </source>
</evidence>
<gene>
    <name evidence="7" type="ORF">EFD62_11525</name>
</gene>
<dbReference type="CDD" id="cd00609">
    <property type="entry name" value="AAT_like"/>
    <property type="match status" value="1"/>
</dbReference>
<dbReference type="PANTHER" id="PTHR43525:SF1">
    <property type="entry name" value="PROTEIN MALY"/>
    <property type="match status" value="1"/>
</dbReference>